<evidence type="ECO:0000313" key="1">
    <source>
        <dbReference type="EMBL" id="KAJ5543882.1"/>
    </source>
</evidence>
<dbReference type="EMBL" id="JAQIZZ010000004">
    <property type="protein sequence ID" value="KAJ5543882.1"/>
    <property type="molecule type" value="Genomic_DNA"/>
</dbReference>
<evidence type="ECO:0000313" key="2">
    <source>
        <dbReference type="Proteomes" id="UP001220324"/>
    </source>
</evidence>
<dbReference type="Proteomes" id="UP001220324">
    <property type="component" value="Unassembled WGS sequence"/>
</dbReference>
<proteinExistence type="predicted"/>
<gene>
    <name evidence="1" type="ORF">N7494_005161</name>
</gene>
<dbReference type="AlphaFoldDB" id="A0AAD6CYW4"/>
<comment type="caution">
    <text evidence="1">The sequence shown here is derived from an EMBL/GenBank/DDBJ whole genome shotgun (WGS) entry which is preliminary data.</text>
</comment>
<accession>A0AAD6CYW4</accession>
<name>A0AAD6CYW4_9EURO</name>
<organism evidence="1 2">
    <name type="scientific">Penicillium frequentans</name>
    <dbReference type="NCBI Taxonomy" id="3151616"/>
    <lineage>
        <taxon>Eukaryota</taxon>
        <taxon>Fungi</taxon>
        <taxon>Dikarya</taxon>
        <taxon>Ascomycota</taxon>
        <taxon>Pezizomycotina</taxon>
        <taxon>Eurotiomycetes</taxon>
        <taxon>Eurotiomycetidae</taxon>
        <taxon>Eurotiales</taxon>
        <taxon>Aspergillaceae</taxon>
        <taxon>Penicillium</taxon>
    </lineage>
</organism>
<reference evidence="1 2" key="1">
    <citation type="journal article" date="2023" name="IMA Fungus">
        <title>Comparative genomic study of the Penicillium genus elucidates a diverse pangenome and 15 lateral gene transfer events.</title>
        <authorList>
            <person name="Petersen C."/>
            <person name="Sorensen T."/>
            <person name="Nielsen M.R."/>
            <person name="Sondergaard T.E."/>
            <person name="Sorensen J.L."/>
            <person name="Fitzpatrick D.A."/>
            <person name="Frisvad J.C."/>
            <person name="Nielsen K.L."/>
        </authorList>
    </citation>
    <scope>NUCLEOTIDE SEQUENCE [LARGE SCALE GENOMIC DNA]</scope>
    <source>
        <strain evidence="1 2">IBT 35679</strain>
    </source>
</reference>
<keyword evidence="2" id="KW-1185">Reference proteome</keyword>
<protein>
    <submittedName>
        <fullName evidence="1">Uncharacterized protein</fullName>
    </submittedName>
</protein>
<sequence>MPVRHWKGNGHTVHVPTYHADVMQNVDFSREAVRLRQVCESQKSPSKAMHWQRADLLSWNHVSDLLPLAPFDVILAMPLLPRPAGISRRRMTIFHNLVQLYRSFWPPGH</sequence>